<sequence length="73" mass="8229">MANVKIVSKKTHEILLEGQKDSLTLLEPSVVLLQVDIKDVNRIEKDGRNVKVTLKVFWFVLLVALMVPTALMV</sequence>
<name>A0A7T9UJM4_9GAMM</name>
<evidence type="ECO:0000313" key="3">
    <source>
        <dbReference type="EMBL" id="QQT86973.1"/>
    </source>
</evidence>
<accession>A0A7T9UJM4</accession>
<keyword evidence="1" id="KW-1133">Transmembrane helix</keyword>
<feature type="domain" description="Biofilm-associated protein BapA-like prefix-like" evidence="2">
    <location>
        <begin position="1"/>
        <end position="55"/>
    </location>
</feature>
<dbReference type="GeneID" id="66210594"/>
<evidence type="ECO:0000259" key="2">
    <source>
        <dbReference type="Pfam" id="PF22783"/>
    </source>
</evidence>
<reference evidence="3 4" key="1">
    <citation type="submission" date="2021-01" db="EMBL/GenBank/DDBJ databases">
        <title>FDA dAtabase for Regulatory Grade micrObial Sequences (FDA-ARGOS): Supporting development and validation of Infectious Disease Dx tests.</title>
        <authorList>
            <person name="Sproer C."/>
            <person name="Gronow S."/>
            <person name="Severitt S."/>
            <person name="Schroder I."/>
            <person name="Tallon L."/>
            <person name="Sadzewicz L."/>
            <person name="Zhao X."/>
            <person name="Boylan J."/>
            <person name="Ott S."/>
            <person name="Bowen H."/>
            <person name="Vavikolanu K."/>
            <person name="Mehta A."/>
            <person name="Aluvathingal J."/>
            <person name="Nadendla S."/>
            <person name="Lowell S."/>
            <person name="Myers T."/>
            <person name="Yan Y."/>
            <person name="Sichtig H."/>
        </authorList>
    </citation>
    <scope>NUCLEOTIDE SEQUENCE [LARGE SCALE GENOMIC DNA]</scope>
    <source>
        <strain evidence="3 4">FDAARGOS_1096</strain>
    </source>
</reference>
<organism evidence="3 4">
    <name type="scientific">Acinetobacter ursingii</name>
    <dbReference type="NCBI Taxonomy" id="108980"/>
    <lineage>
        <taxon>Bacteria</taxon>
        <taxon>Pseudomonadati</taxon>
        <taxon>Pseudomonadota</taxon>
        <taxon>Gammaproteobacteria</taxon>
        <taxon>Moraxellales</taxon>
        <taxon>Moraxellaceae</taxon>
        <taxon>Acinetobacter</taxon>
    </lineage>
</organism>
<gene>
    <name evidence="3" type="ORF">I6I53_04125</name>
</gene>
<keyword evidence="1" id="KW-0812">Transmembrane</keyword>
<dbReference type="NCBIfam" id="NF033677">
    <property type="entry name" value="biofilm_BapA_N"/>
    <property type="match status" value="1"/>
</dbReference>
<proteinExistence type="predicted"/>
<evidence type="ECO:0000256" key="1">
    <source>
        <dbReference type="SAM" id="Phobius"/>
    </source>
</evidence>
<keyword evidence="1" id="KW-0472">Membrane</keyword>
<evidence type="ECO:0000313" key="4">
    <source>
        <dbReference type="Proteomes" id="UP000595320"/>
    </source>
</evidence>
<dbReference type="Pfam" id="PF22783">
    <property type="entry name" value="BapA_N"/>
    <property type="match status" value="1"/>
</dbReference>
<dbReference type="RefSeq" id="WP_004994486.1">
    <property type="nucleotide sequence ID" value="NZ_AP018824.1"/>
</dbReference>
<dbReference type="EMBL" id="CP068176">
    <property type="protein sequence ID" value="QQT86973.1"/>
    <property type="molecule type" value="Genomic_DNA"/>
</dbReference>
<feature type="transmembrane region" description="Helical" evidence="1">
    <location>
        <begin position="52"/>
        <end position="71"/>
    </location>
</feature>
<protein>
    <submittedName>
        <fullName evidence="3">BapA prefix-like domain-containing protein</fullName>
    </submittedName>
</protein>
<dbReference type="AlphaFoldDB" id="A0A7T9UJM4"/>
<dbReference type="InterPro" id="IPR048051">
    <property type="entry name" value="BapA-like_prefix-like"/>
</dbReference>
<dbReference type="Proteomes" id="UP000595320">
    <property type="component" value="Chromosome"/>
</dbReference>